<dbReference type="RefSeq" id="WP_201104031.1">
    <property type="nucleotide sequence ID" value="NZ_CP067977.1"/>
</dbReference>
<proteinExistence type="predicted"/>
<evidence type="ECO:0008006" key="3">
    <source>
        <dbReference type="Google" id="ProtNLM"/>
    </source>
</evidence>
<organism evidence="1 2">
    <name type="scientific">Brevundimonas vitisensis</name>
    <dbReference type="NCBI Taxonomy" id="2800818"/>
    <lineage>
        <taxon>Bacteria</taxon>
        <taxon>Pseudomonadati</taxon>
        <taxon>Pseudomonadota</taxon>
        <taxon>Alphaproteobacteria</taxon>
        <taxon>Caulobacterales</taxon>
        <taxon>Caulobacteraceae</taxon>
        <taxon>Brevundimonas</taxon>
    </lineage>
</organism>
<dbReference type="Proteomes" id="UP000595448">
    <property type="component" value="Chromosome"/>
</dbReference>
<evidence type="ECO:0000313" key="2">
    <source>
        <dbReference type="Proteomes" id="UP000595448"/>
    </source>
</evidence>
<name>A0ABX7BW00_9CAUL</name>
<sequence length="358" mass="37040">MNTAAEILNHASAATPIVLGADGEPPREIQLFPMGTVQARDGRGPWTLADEAHAREVIAATQARHSPTDMMVDYDHQAVFAVGEGKGGTAEAAAWIDVSKLTVRADGIWAAVEWTEAAAAKLKARTYRYLSPYFGSDKASGRLTRFFNVGLVNQPAIREIAAAASVDLHPGTSPSMKTILTALGLKDDATEAEACASIASLISDRKAAQEAVAATATALGLGVNATGEAITAAATAAVTGGAPDPQKFVPIAALTEVTDKLKVINEERASAAVDDAVAAGKLTPALKDWGKALFNQDEAQFTAFVQGQPAVLSGGAGKAAAKVDADKAVLTDEDRQVCAAMGISEADFLKSRESEVAQ</sequence>
<accession>A0ABX7BW00</accession>
<dbReference type="EMBL" id="CP067977">
    <property type="protein sequence ID" value="QQQ19680.1"/>
    <property type="molecule type" value="Genomic_DNA"/>
</dbReference>
<evidence type="ECO:0000313" key="1">
    <source>
        <dbReference type="EMBL" id="QQQ19680.1"/>
    </source>
</evidence>
<dbReference type="Pfam" id="PF10123">
    <property type="entry name" value="Mu-like_Pro"/>
    <property type="match status" value="1"/>
</dbReference>
<reference evidence="1 2" key="1">
    <citation type="submission" date="2021-01" db="EMBL/GenBank/DDBJ databases">
        <title>Brevundimonas vitis sp. nov., an bacterium isolated from grape (Vitis vinifera).</title>
        <authorList>
            <person name="Jiang L."/>
            <person name="Lee J."/>
        </authorList>
    </citation>
    <scope>NUCLEOTIDE SEQUENCE [LARGE SCALE GENOMIC DNA]</scope>
    <source>
        <strain evidence="1 2">GRTSA-9</strain>
    </source>
</reference>
<keyword evidence="2" id="KW-1185">Reference proteome</keyword>
<protein>
    <recommendedName>
        <fullName evidence="3">Mu-like prophage I protein</fullName>
    </recommendedName>
</protein>
<dbReference type="PIRSF" id="PIRSF016624">
    <property type="entry name" value="Mu_prophg_I"/>
    <property type="match status" value="1"/>
</dbReference>
<dbReference type="InterPro" id="IPR012106">
    <property type="entry name" value="Phage_Mu_Gp1"/>
</dbReference>
<gene>
    <name evidence="1" type="ORF">JIP62_06225</name>
</gene>